<dbReference type="InterPro" id="IPR013805">
    <property type="entry name" value="GrpE_CC"/>
</dbReference>
<evidence type="ECO:0000256" key="5">
    <source>
        <dbReference type="ARBA" id="ARBA00023016"/>
    </source>
</evidence>
<sequence length="345" mass="38061">MASSVRAAALGFNPAHLCARSRDSSSSSSLSFKRSGSNTRPQPLRLSLSLPLPLSLCPRSFKRFTLVPFAASGEATEAQEATADQEQEASEAETLSDTNPETETDSTTAPPEENPNSALISTLNAYKEALLTRKDETKIKEIETYLLSIDDDRLSLSARVDSVTAELSTERDRLLRISADFDNFRKRTQKEKINLMDNVKGEVIEGLLPVLDNFDRAKVQIKAETEGENKINNSYQSIYKQFLEILTSLGVKDVETVGMPFDPMFHEAIMREESTEYEEGVIIQEFRKGFRLGDRLLRPAMVKVSAGPGPDKSDDADPIVDDGVLPQEKVIDSSEDGGEDGADFD</sequence>
<dbReference type="SUPFAM" id="SSF58014">
    <property type="entry name" value="Coiled-coil domain of nucleotide exchange factor GrpE"/>
    <property type="match status" value="1"/>
</dbReference>
<feature type="compositionally biased region" description="Acidic residues" evidence="9">
    <location>
        <begin position="333"/>
        <end position="345"/>
    </location>
</feature>
<evidence type="ECO:0000256" key="3">
    <source>
        <dbReference type="ARBA" id="ARBA00011738"/>
    </source>
</evidence>
<feature type="region of interest" description="Disordered" evidence="9">
    <location>
        <begin position="18"/>
        <end position="45"/>
    </location>
</feature>
<dbReference type="PROSITE" id="PS01071">
    <property type="entry name" value="GRPE"/>
    <property type="match status" value="1"/>
</dbReference>
<feature type="region of interest" description="Disordered" evidence="9">
    <location>
        <begin position="303"/>
        <end position="345"/>
    </location>
</feature>
<dbReference type="Proteomes" id="UP001140206">
    <property type="component" value="Chromosome 5"/>
</dbReference>
<dbReference type="PANTHER" id="PTHR21237">
    <property type="entry name" value="GRPE PROTEIN"/>
    <property type="match status" value="1"/>
</dbReference>
<keyword evidence="5" id="KW-0346">Stress response</keyword>
<protein>
    <recommendedName>
        <fullName evidence="7">GrpE protein homolog</fullName>
    </recommendedName>
</protein>
<dbReference type="EMBL" id="JAMFTS010000005">
    <property type="protein sequence ID" value="KAJ4752940.1"/>
    <property type="molecule type" value="Genomic_DNA"/>
</dbReference>
<evidence type="ECO:0000256" key="7">
    <source>
        <dbReference type="RuleBase" id="RU000640"/>
    </source>
</evidence>
<accession>A0AAV8CDN2</accession>
<keyword evidence="4" id="KW-0963">Cytoplasm</keyword>
<evidence type="ECO:0000313" key="11">
    <source>
        <dbReference type="Proteomes" id="UP001140206"/>
    </source>
</evidence>
<evidence type="ECO:0000256" key="6">
    <source>
        <dbReference type="ARBA" id="ARBA00023186"/>
    </source>
</evidence>
<dbReference type="Gene3D" id="2.30.22.10">
    <property type="entry name" value="Head domain of nucleotide exchange factor GrpE"/>
    <property type="match status" value="1"/>
</dbReference>
<dbReference type="FunFam" id="3.90.20.20:FF:000006">
    <property type="entry name" value="GrpE protein homolog"/>
    <property type="match status" value="1"/>
</dbReference>
<dbReference type="GO" id="GO:0005759">
    <property type="term" value="C:mitochondrial matrix"/>
    <property type="evidence" value="ECO:0007669"/>
    <property type="project" value="UniProtKB-SubCell"/>
</dbReference>
<dbReference type="GO" id="GO:0006457">
    <property type="term" value="P:protein folding"/>
    <property type="evidence" value="ECO:0007669"/>
    <property type="project" value="InterPro"/>
</dbReference>
<evidence type="ECO:0000256" key="2">
    <source>
        <dbReference type="ARBA" id="ARBA00009054"/>
    </source>
</evidence>
<feature type="compositionally biased region" description="Low complexity" evidence="9">
    <location>
        <begin position="24"/>
        <end position="45"/>
    </location>
</feature>
<name>A0AAV8CDN2_9POAL</name>
<gene>
    <name evidence="10" type="ORF">LUZ62_087345</name>
</gene>
<evidence type="ECO:0000313" key="10">
    <source>
        <dbReference type="EMBL" id="KAJ4752940.1"/>
    </source>
</evidence>
<comment type="caution">
    <text evidence="10">The sequence shown here is derived from an EMBL/GenBank/DDBJ whole genome shotgun (WGS) entry which is preliminary data.</text>
</comment>
<dbReference type="GO" id="GO:0009507">
    <property type="term" value="C:chloroplast"/>
    <property type="evidence" value="ECO:0007669"/>
    <property type="project" value="TreeGrafter"/>
</dbReference>
<proteinExistence type="inferred from homology"/>
<dbReference type="PRINTS" id="PR00773">
    <property type="entry name" value="GRPEPROTEIN"/>
</dbReference>
<evidence type="ECO:0000256" key="9">
    <source>
        <dbReference type="SAM" id="MobiDB-lite"/>
    </source>
</evidence>
<evidence type="ECO:0000256" key="8">
    <source>
        <dbReference type="RuleBase" id="RU004478"/>
    </source>
</evidence>
<comment type="function">
    <text evidence="7">Essential component of the PAM complex, a complex required for the translocation of transit peptide-containing proteins from the inner membrane into the mitochondrial matrix in an ATP-dependent manner.</text>
</comment>
<feature type="compositionally biased region" description="Polar residues" evidence="9">
    <location>
        <begin position="95"/>
        <end position="118"/>
    </location>
</feature>
<dbReference type="InterPro" id="IPR009012">
    <property type="entry name" value="GrpE_head"/>
</dbReference>
<dbReference type="FunFam" id="2.30.22.10:FF:000001">
    <property type="entry name" value="Protein GrpE"/>
    <property type="match status" value="1"/>
</dbReference>
<organism evidence="10 11">
    <name type="scientific">Rhynchospora pubera</name>
    <dbReference type="NCBI Taxonomy" id="906938"/>
    <lineage>
        <taxon>Eukaryota</taxon>
        <taxon>Viridiplantae</taxon>
        <taxon>Streptophyta</taxon>
        <taxon>Embryophyta</taxon>
        <taxon>Tracheophyta</taxon>
        <taxon>Spermatophyta</taxon>
        <taxon>Magnoliopsida</taxon>
        <taxon>Liliopsida</taxon>
        <taxon>Poales</taxon>
        <taxon>Cyperaceae</taxon>
        <taxon>Cyperoideae</taxon>
        <taxon>Rhynchosporeae</taxon>
        <taxon>Rhynchospora</taxon>
    </lineage>
</organism>
<comment type="subunit">
    <text evidence="3">Homodimer.</text>
</comment>
<dbReference type="GO" id="GO:0051087">
    <property type="term" value="F:protein-folding chaperone binding"/>
    <property type="evidence" value="ECO:0007669"/>
    <property type="project" value="InterPro"/>
</dbReference>
<comment type="similarity">
    <text evidence="2 8">Belongs to the GrpE family.</text>
</comment>
<dbReference type="Gene3D" id="3.90.20.20">
    <property type="match status" value="1"/>
</dbReference>
<dbReference type="Pfam" id="PF01025">
    <property type="entry name" value="GrpE"/>
    <property type="match status" value="1"/>
</dbReference>
<dbReference type="SUPFAM" id="SSF51064">
    <property type="entry name" value="Head domain of nucleotide exchange factor GrpE"/>
    <property type="match status" value="1"/>
</dbReference>
<dbReference type="CDD" id="cd00446">
    <property type="entry name" value="GrpE"/>
    <property type="match status" value="1"/>
</dbReference>
<dbReference type="PANTHER" id="PTHR21237:SF27">
    <property type="entry name" value="GRPE PROTEIN HOMOLOG"/>
    <property type="match status" value="1"/>
</dbReference>
<comment type="subcellular location">
    <subcellularLocation>
        <location evidence="1">Cytoplasm</location>
    </subcellularLocation>
    <subcellularLocation>
        <location evidence="7">Mitochondrion matrix</location>
    </subcellularLocation>
</comment>
<reference evidence="10" key="1">
    <citation type="submission" date="2022-08" db="EMBL/GenBank/DDBJ databases">
        <authorList>
            <person name="Marques A."/>
        </authorList>
    </citation>
    <scope>NUCLEOTIDE SEQUENCE</scope>
    <source>
        <strain evidence="10">RhyPub2mFocal</strain>
        <tissue evidence="10">Leaves</tissue>
    </source>
</reference>
<keyword evidence="7" id="KW-0496">Mitochondrion</keyword>
<keyword evidence="11" id="KW-1185">Reference proteome</keyword>
<dbReference type="GO" id="GO:0000774">
    <property type="term" value="F:adenyl-nucleotide exchange factor activity"/>
    <property type="evidence" value="ECO:0007669"/>
    <property type="project" value="InterPro"/>
</dbReference>
<feature type="region of interest" description="Disordered" evidence="9">
    <location>
        <begin position="75"/>
        <end position="118"/>
    </location>
</feature>
<keyword evidence="6 7" id="KW-0143">Chaperone</keyword>
<dbReference type="GO" id="GO:0051082">
    <property type="term" value="F:unfolded protein binding"/>
    <property type="evidence" value="ECO:0007669"/>
    <property type="project" value="TreeGrafter"/>
</dbReference>
<dbReference type="GO" id="GO:0042803">
    <property type="term" value="F:protein homodimerization activity"/>
    <property type="evidence" value="ECO:0007669"/>
    <property type="project" value="InterPro"/>
</dbReference>
<dbReference type="InterPro" id="IPR000740">
    <property type="entry name" value="GrpE"/>
</dbReference>
<dbReference type="NCBIfam" id="NF010741">
    <property type="entry name" value="PRK14143.1"/>
    <property type="match status" value="1"/>
</dbReference>
<evidence type="ECO:0000256" key="4">
    <source>
        <dbReference type="ARBA" id="ARBA00022490"/>
    </source>
</evidence>
<dbReference type="AlphaFoldDB" id="A0AAV8CDN2"/>
<dbReference type="HAMAP" id="MF_01151">
    <property type="entry name" value="GrpE"/>
    <property type="match status" value="1"/>
</dbReference>
<evidence type="ECO:0000256" key="1">
    <source>
        <dbReference type="ARBA" id="ARBA00004496"/>
    </source>
</evidence>